<dbReference type="AlphaFoldDB" id="A0A0W7X7K8"/>
<proteinExistence type="predicted"/>
<evidence type="ECO:0000313" key="2">
    <source>
        <dbReference type="Proteomes" id="UP000054804"/>
    </source>
</evidence>
<sequence>MDVRGRPPIDTLLQEPVGGRRAATLALCALRLATLLRLSPPSDLRQMLSGHTLRKPQHFEA</sequence>
<protein>
    <submittedName>
        <fullName evidence="1">Uncharacterized protein</fullName>
    </submittedName>
</protein>
<name>A0A0W7X7K8_9ACTN</name>
<evidence type="ECO:0000313" key="1">
    <source>
        <dbReference type="EMBL" id="KUF18815.1"/>
    </source>
</evidence>
<organism evidence="1 2">
    <name type="scientific">Streptomyces silvensis</name>
    <dbReference type="NCBI Taxonomy" id="1765722"/>
    <lineage>
        <taxon>Bacteria</taxon>
        <taxon>Bacillati</taxon>
        <taxon>Actinomycetota</taxon>
        <taxon>Actinomycetes</taxon>
        <taxon>Kitasatosporales</taxon>
        <taxon>Streptomycetaceae</taxon>
        <taxon>Streptomyces</taxon>
    </lineage>
</organism>
<dbReference type="EMBL" id="LOCL01000029">
    <property type="protein sequence ID" value="KUF18815.1"/>
    <property type="molecule type" value="Genomic_DNA"/>
</dbReference>
<keyword evidence="2" id="KW-1185">Reference proteome</keyword>
<dbReference type="Proteomes" id="UP000054804">
    <property type="component" value="Unassembled WGS sequence"/>
</dbReference>
<gene>
    <name evidence="1" type="ORF">AT728_07200</name>
</gene>
<comment type="caution">
    <text evidence="1">The sequence shown here is derived from an EMBL/GenBank/DDBJ whole genome shotgun (WGS) entry which is preliminary data.</text>
</comment>
<accession>A0A0W7X7K8</accession>
<reference evidence="1 2" key="1">
    <citation type="submission" date="2015-12" db="EMBL/GenBank/DDBJ databases">
        <title>Draft genome sequence of Streptomyces silvensis ATCC 53525, a producer of novel hormone antagonists.</title>
        <authorList>
            <person name="Johnston C.W."/>
            <person name="Li Y."/>
            <person name="Magarvey N.A."/>
        </authorList>
    </citation>
    <scope>NUCLEOTIDE SEQUENCE [LARGE SCALE GENOMIC DNA]</scope>
    <source>
        <strain evidence="1 2">ATCC 53525</strain>
    </source>
</reference>